<dbReference type="NCBIfam" id="NF003971">
    <property type="entry name" value="PRK05465.1"/>
    <property type="match status" value="1"/>
</dbReference>
<keyword evidence="3 5" id="KW-0170">Cobalt</keyword>
<name>A0A1I3HJ52_SELRU</name>
<sequence length="258" mass="28919">MNETEGFVSDISLPEVKERVLIDHPQSLAMVRRLKKTTNARLGVGRAGDRYKTETLLKFRADHAIAQDAVWTDIDETLIDEMGFYKVQTLVENKEEYVRRPDRGRIFSDETMEAIKRDCLHEPDVQLVVADGLSGFAINANLKDIYAIMMDGFQEKGYRVGTPIFVRYSRVATMDKISEALGATVTIQLIGERPGLATGESMSVYMAYEASSKKPESQRTVVSNIYEQGIPPLEAGAQVVHLTEVLMREKKSGVDLKI</sequence>
<dbReference type="PANTHER" id="PTHR39330:SF1">
    <property type="entry name" value="ETHANOLAMINE AMMONIA-LYASE SMALL SUBUNIT"/>
    <property type="match status" value="1"/>
</dbReference>
<dbReference type="GO" id="GO:0008851">
    <property type="term" value="F:ethanolamine ammonia-lyase activity"/>
    <property type="evidence" value="ECO:0007669"/>
    <property type="project" value="UniProtKB-UniRule"/>
</dbReference>
<keyword evidence="4 5" id="KW-1283">Bacterial microcompartment</keyword>
<evidence type="ECO:0000256" key="5">
    <source>
        <dbReference type="HAMAP-Rule" id="MF_00601"/>
    </source>
</evidence>
<evidence type="ECO:0000256" key="3">
    <source>
        <dbReference type="ARBA" id="ARBA00023285"/>
    </source>
</evidence>
<dbReference type="GO" id="GO:0006520">
    <property type="term" value="P:amino acid metabolic process"/>
    <property type="evidence" value="ECO:0007669"/>
    <property type="project" value="InterPro"/>
</dbReference>
<organism evidence="6 7">
    <name type="scientific">Selenomonas ruminantium</name>
    <dbReference type="NCBI Taxonomy" id="971"/>
    <lineage>
        <taxon>Bacteria</taxon>
        <taxon>Bacillati</taxon>
        <taxon>Bacillota</taxon>
        <taxon>Negativicutes</taxon>
        <taxon>Selenomonadales</taxon>
        <taxon>Selenomonadaceae</taxon>
        <taxon>Selenomonas</taxon>
    </lineage>
</organism>
<dbReference type="RefSeq" id="WP_075445606.1">
    <property type="nucleotide sequence ID" value="NZ_FOQK01000031.1"/>
</dbReference>
<evidence type="ECO:0000256" key="4">
    <source>
        <dbReference type="ARBA" id="ARBA00024446"/>
    </source>
</evidence>
<dbReference type="InterPro" id="IPR042255">
    <property type="entry name" value="EutC_N"/>
</dbReference>
<evidence type="ECO:0000313" key="7">
    <source>
        <dbReference type="Proteomes" id="UP000183639"/>
    </source>
</evidence>
<dbReference type="UniPathway" id="UPA00560"/>
<dbReference type="Proteomes" id="UP000183639">
    <property type="component" value="Unassembled WGS sequence"/>
</dbReference>
<dbReference type="InterPro" id="IPR042251">
    <property type="entry name" value="EutC_C"/>
</dbReference>
<evidence type="ECO:0000313" key="6">
    <source>
        <dbReference type="EMBL" id="SFI35691.1"/>
    </source>
</evidence>
<evidence type="ECO:0000256" key="1">
    <source>
        <dbReference type="ARBA" id="ARBA00022628"/>
    </source>
</evidence>
<proteinExistence type="inferred from homology"/>
<dbReference type="GO" id="GO:0031419">
    <property type="term" value="F:cobalamin binding"/>
    <property type="evidence" value="ECO:0007669"/>
    <property type="project" value="UniProtKB-UniRule"/>
</dbReference>
<comment type="function">
    <text evidence="5">Catalyzes the deamination of various vicinal amino-alcohols to oxo compounds. Allows this organism to utilize ethanolamine as the sole source of nitrogen and carbon in the presence of external vitamin B12.</text>
</comment>
<dbReference type="Gene3D" id="3.40.50.11240">
    <property type="entry name" value="Ethanolamine ammonia-lyase light chain (EutC)"/>
    <property type="match status" value="1"/>
</dbReference>
<feature type="binding site" evidence="5">
    <location>
        <position position="171"/>
    </location>
    <ligand>
        <name>adenosylcob(III)alamin</name>
        <dbReference type="ChEBI" id="CHEBI:18408"/>
    </ligand>
</feature>
<feature type="binding site" evidence="5">
    <location>
        <position position="192"/>
    </location>
    <ligand>
        <name>adenosylcob(III)alamin</name>
        <dbReference type="ChEBI" id="CHEBI:18408"/>
    </ligand>
</feature>
<gene>
    <name evidence="5" type="primary">eutC</name>
    <name evidence="6" type="ORF">SAMN04487861_1318</name>
</gene>
<dbReference type="HAMAP" id="MF_00601">
    <property type="entry name" value="EutC"/>
    <property type="match status" value="1"/>
</dbReference>
<dbReference type="PANTHER" id="PTHR39330">
    <property type="entry name" value="ETHANOLAMINE AMMONIA-LYASE LIGHT CHAIN"/>
    <property type="match status" value="1"/>
</dbReference>
<keyword evidence="2 5" id="KW-0456">Lyase</keyword>
<dbReference type="EC" id="4.3.1.7" evidence="5"/>
<comment type="cofactor">
    <cofactor evidence="5">
        <name>adenosylcob(III)alamin</name>
        <dbReference type="ChEBI" id="CHEBI:18408"/>
    </cofactor>
    <text evidence="5">Binds between the large and small subunits.</text>
</comment>
<dbReference type="Gene3D" id="1.10.30.40">
    <property type="entry name" value="Ethanolamine ammonia-lyase light chain (EutC), N-terminal domain"/>
    <property type="match status" value="1"/>
</dbReference>
<dbReference type="EMBL" id="FOQK01000031">
    <property type="protein sequence ID" value="SFI35691.1"/>
    <property type="molecule type" value="Genomic_DNA"/>
</dbReference>
<comment type="similarity">
    <text evidence="5">Belongs to the EutC family.</text>
</comment>
<dbReference type="PIRSF" id="PIRSF018982">
    <property type="entry name" value="EutC"/>
    <property type="match status" value="1"/>
</dbReference>
<comment type="subcellular location">
    <subcellularLocation>
        <location evidence="5">Bacterial microcompartment</location>
    </subcellularLocation>
</comment>
<comment type="pathway">
    <text evidence="5">Amine and polyamine degradation; ethanolamine degradation.</text>
</comment>
<comment type="catalytic activity">
    <reaction evidence="5">
        <text>ethanolamine = acetaldehyde + NH4(+)</text>
        <dbReference type="Rhea" id="RHEA:15313"/>
        <dbReference type="ChEBI" id="CHEBI:15343"/>
        <dbReference type="ChEBI" id="CHEBI:28938"/>
        <dbReference type="ChEBI" id="CHEBI:57603"/>
        <dbReference type="EC" id="4.3.1.7"/>
    </reaction>
</comment>
<reference evidence="6 7" key="1">
    <citation type="submission" date="2016-10" db="EMBL/GenBank/DDBJ databases">
        <authorList>
            <person name="de Groot N.N."/>
        </authorList>
    </citation>
    <scope>NUCLEOTIDE SEQUENCE [LARGE SCALE GENOMIC DNA]</scope>
    <source>
        <strain evidence="6 7">Z108</strain>
    </source>
</reference>
<dbReference type="OrthoDB" id="114248at2"/>
<accession>A0A1I3HJ52</accession>
<dbReference type="InterPro" id="IPR009246">
    <property type="entry name" value="EutC"/>
</dbReference>
<dbReference type="GO" id="GO:0009350">
    <property type="term" value="C:ethanolamine ammonia-lyase complex"/>
    <property type="evidence" value="ECO:0007669"/>
    <property type="project" value="UniProtKB-UniRule"/>
</dbReference>
<dbReference type="AlphaFoldDB" id="A0A1I3HJ52"/>
<dbReference type="Pfam" id="PF05985">
    <property type="entry name" value="EutC"/>
    <property type="match status" value="1"/>
</dbReference>
<dbReference type="GO" id="GO:0046336">
    <property type="term" value="P:ethanolamine catabolic process"/>
    <property type="evidence" value="ECO:0007669"/>
    <property type="project" value="UniProtKB-UniRule"/>
</dbReference>
<dbReference type="GO" id="GO:0031471">
    <property type="term" value="C:ethanolamine degradation polyhedral organelle"/>
    <property type="evidence" value="ECO:0007669"/>
    <property type="project" value="UniProtKB-UniRule"/>
</dbReference>
<comment type="subunit">
    <text evidence="5">The basic unit is a heterodimer which dimerizes to form tetramers. The heterotetramers trimerize; 6 large subunits form a core ring with 6 small subunits projecting outwards.</text>
</comment>
<keyword evidence="1 5" id="KW-0846">Cobalamin</keyword>
<evidence type="ECO:0000256" key="2">
    <source>
        <dbReference type="ARBA" id="ARBA00023239"/>
    </source>
</evidence>
<protein>
    <recommendedName>
        <fullName evidence="5">Ethanolamine ammonia-lyase small subunit</fullName>
        <shortName evidence="5">EAL small subunit</shortName>
        <ecNumber evidence="5">4.3.1.7</ecNumber>
    </recommendedName>
</protein>